<dbReference type="InterPro" id="IPR013766">
    <property type="entry name" value="Thioredoxin_domain"/>
</dbReference>
<dbReference type="EMBL" id="WBVM01000001">
    <property type="protein sequence ID" value="KAB2810960.1"/>
    <property type="molecule type" value="Genomic_DNA"/>
</dbReference>
<dbReference type="PROSITE" id="PS51352">
    <property type="entry name" value="THIOREDOXIN_2"/>
    <property type="match status" value="1"/>
</dbReference>
<keyword evidence="4" id="KW-1015">Disulfide bond</keyword>
<dbReference type="Gene3D" id="3.40.30.10">
    <property type="entry name" value="Glutaredoxin"/>
    <property type="match status" value="1"/>
</dbReference>
<feature type="compositionally biased region" description="Basic and acidic residues" evidence="6">
    <location>
        <begin position="10"/>
        <end position="26"/>
    </location>
</feature>
<feature type="region of interest" description="Disordered" evidence="6">
    <location>
        <begin position="1"/>
        <end position="27"/>
    </location>
</feature>
<evidence type="ECO:0000256" key="5">
    <source>
        <dbReference type="ARBA" id="ARBA00023284"/>
    </source>
</evidence>
<dbReference type="InterPro" id="IPR013740">
    <property type="entry name" value="Redoxin"/>
</dbReference>
<keyword evidence="2" id="KW-0201">Cytochrome c-type biogenesis</keyword>
<protein>
    <submittedName>
        <fullName evidence="8">TlpA family protein disulfide reductase</fullName>
    </submittedName>
</protein>
<sequence>MGPHTRPEHRRCPERRDHRPAGDARRPGWTTRVIGTAFLPRPLRTAVAALVPVILLAIVLTGCSATSSGSPTATSSVVEQIAPEDRVEVEPFTGTQLDGQPFNSQDLAGQVVVYNVWGSWCAPCRTEAPALARVSRANEDNGVQFIGINVRDNDAAAVAFEDRYNIAYPSISTDTSSAALLAFGPALPPSAVPSTMIVDHQGRLAARVIGPVDESTLKALIADVIADAGETNPEGGS</sequence>
<dbReference type="GO" id="GO:0017004">
    <property type="term" value="P:cytochrome complex assembly"/>
    <property type="evidence" value="ECO:0007669"/>
    <property type="project" value="UniProtKB-KW"/>
</dbReference>
<evidence type="ECO:0000256" key="1">
    <source>
        <dbReference type="ARBA" id="ARBA00004196"/>
    </source>
</evidence>
<comment type="subcellular location">
    <subcellularLocation>
        <location evidence="1">Cell envelope</location>
    </subcellularLocation>
</comment>
<dbReference type="PANTHER" id="PTHR42852:SF6">
    <property type="entry name" value="THIOL:DISULFIDE INTERCHANGE PROTEIN DSBE"/>
    <property type="match status" value="1"/>
</dbReference>
<evidence type="ECO:0000256" key="6">
    <source>
        <dbReference type="SAM" id="MobiDB-lite"/>
    </source>
</evidence>
<gene>
    <name evidence="8" type="ORF">F9L07_03200</name>
</gene>
<keyword evidence="5" id="KW-0676">Redox-active center</keyword>
<organism evidence="8 9">
    <name type="scientific">Nocardioides simplex</name>
    <name type="common">Arthrobacter simplex</name>
    <dbReference type="NCBI Taxonomy" id="2045"/>
    <lineage>
        <taxon>Bacteria</taxon>
        <taxon>Bacillati</taxon>
        <taxon>Actinomycetota</taxon>
        <taxon>Actinomycetes</taxon>
        <taxon>Propionibacteriales</taxon>
        <taxon>Nocardioidaceae</taxon>
        <taxon>Pimelobacter</taxon>
    </lineage>
</organism>
<dbReference type="GO" id="GO:0030313">
    <property type="term" value="C:cell envelope"/>
    <property type="evidence" value="ECO:0007669"/>
    <property type="project" value="UniProtKB-SubCell"/>
</dbReference>
<evidence type="ECO:0000313" key="8">
    <source>
        <dbReference type="EMBL" id="KAB2810960.1"/>
    </source>
</evidence>
<reference evidence="8 9" key="1">
    <citation type="submission" date="2019-09" db="EMBL/GenBank/DDBJ databases">
        <title>Pimelobacter sp. isolated from Paulinella.</title>
        <authorList>
            <person name="Jeong S.E."/>
        </authorList>
    </citation>
    <scope>NUCLEOTIDE SEQUENCE [LARGE SCALE GENOMIC DNA]</scope>
    <source>
        <strain evidence="8 9">Pch-N</strain>
    </source>
</reference>
<evidence type="ECO:0000259" key="7">
    <source>
        <dbReference type="PROSITE" id="PS51352"/>
    </source>
</evidence>
<dbReference type="InterPro" id="IPR050553">
    <property type="entry name" value="Thioredoxin_ResA/DsbE_sf"/>
</dbReference>
<dbReference type="PANTHER" id="PTHR42852">
    <property type="entry name" value="THIOL:DISULFIDE INTERCHANGE PROTEIN DSBE"/>
    <property type="match status" value="1"/>
</dbReference>
<dbReference type="CDD" id="cd02966">
    <property type="entry name" value="TlpA_like_family"/>
    <property type="match status" value="1"/>
</dbReference>
<accession>A0A7J5DYA3</accession>
<dbReference type="Proteomes" id="UP000449906">
    <property type="component" value="Unassembled WGS sequence"/>
</dbReference>
<name>A0A7J5DYA3_NOCSI</name>
<keyword evidence="3" id="KW-0812">Transmembrane</keyword>
<feature type="domain" description="Thioredoxin" evidence="7">
    <location>
        <begin position="83"/>
        <end position="226"/>
    </location>
</feature>
<dbReference type="GO" id="GO:0016491">
    <property type="term" value="F:oxidoreductase activity"/>
    <property type="evidence" value="ECO:0007669"/>
    <property type="project" value="InterPro"/>
</dbReference>
<comment type="caution">
    <text evidence="8">The sequence shown here is derived from an EMBL/GenBank/DDBJ whole genome shotgun (WGS) entry which is preliminary data.</text>
</comment>
<dbReference type="Pfam" id="PF08534">
    <property type="entry name" value="Redoxin"/>
    <property type="match status" value="1"/>
</dbReference>
<proteinExistence type="predicted"/>
<keyword evidence="3" id="KW-0735">Signal-anchor</keyword>
<evidence type="ECO:0000256" key="4">
    <source>
        <dbReference type="ARBA" id="ARBA00023157"/>
    </source>
</evidence>
<dbReference type="InterPro" id="IPR036249">
    <property type="entry name" value="Thioredoxin-like_sf"/>
</dbReference>
<evidence type="ECO:0000313" key="9">
    <source>
        <dbReference type="Proteomes" id="UP000449906"/>
    </source>
</evidence>
<evidence type="ECO:0000256" key="3">
    <source>
        <dbReference type="ARBA" id="ARBA00022968"/>
    </source>
</evidence>
<dbReference type="SUPFAM" id="SSF52833">
    <property type="entry name" value="Thioredoxin-like"/>
    <property type="match status" value="1"/>
</dbReference>
<evidence type="ECO:0000256" key="2">
    <source>
        <dbReference type="ARBA" id="ARBA00022748"/>
    </source>
</evidence>
<dbReference type="AlphaFoldDB" id="A0A7J5DYA3"/>